<dbReference type="EMBL" id="KN837497">
    <property type="protein sequence ID" value="KIJ24371.1"/>
    <property type="molecule type" value="Genomic_DNA"/>
</dbReference>
<organism evidence="2 3">
    <name type="scientific">Sphaerobolus stellatus (strain SS14)</name>
    <dbReference type="NCBI Taxonomy" id="990650"/>
    <lineage>
        <taxon>Eukaryota</taxon>
        <taxon>Fungi</taxon>
        <taxon>Dikarya</taxon>
        <taxon>Basidiomycota</taxon>
        <taxon>Agaricomycotina</taxon>
        <taxon>Agaricomycetes</taxon>
        <taxon>Phallomycetidae</taxon>
        <taxon>Geastrales</taxon>
        <taxon>Sphaerobolaceae</taxon>
        <taxon>Sphaerobolus</taxon>
    </lineage>
</organism>
<evidence type="ECO:0000256" key="1">
    <source>
        <dbReference type="SAM" id="MobiDB-lite"/>
    </source>
</evidence>
<evidence type="ECO:0000313" key="2">
    <source>
        <dbReference type="EMBL" id="KIJ24371.1"/>
    </source>
</evidence>
<gene>
    <name evidence="2" type="ORF">M422DRAFT_194750</name>
</gene>
<proteinExistence type="predicted"/>
<reference evidence="2 3" key="1">
    <citation type="submission" date="2014-06" db="EMBL/GenBank/DDBJ databases">
        <title>Evolutionary Origins and Diversification of the Mycorrhizal Mutualists.</title>
        <authorList>
            <consortium name="DOE Joint Genome Institute"/>
            <consortium name="Mycorrhizal Genomics Consortium"/>
            <person name="Kohler A."/>
            <person name="Kuo A."/>
            <person name="Nagy L.G."/>
            <person name="Floudas D."/>
            <person name="Copeland A."/>
            <person name="Barry K.W."/>
            <person name="Cichocki N."/>
            <person name="Veneault-Fourrey C."/>
            <person name="LaButti K."/>
            <person name="Lindquist E.A."/>
            <person name="Lipzen A."/>
            <person name="Lundell T."/>
            <person name="Morin E."/>
            <person name="Murat C."/>
            <person name="Riley R."/>
            <person name="Ohm R."/>
            <person name="Sun H."/>
            <person name="Tunlid A."/>
            <person name="Henrissat B."/>
            <person name="Grigoriev I.V."/>
            <person name="Hibbett D.S."/>
            <person name="Martin F."/>
        </authorList>
    </citation>
    <scope>NUCLEOTIDE SEQUENCE [LARGE SCALE GENOMIC DNA]</scope>
    <source>
        <strain evidence="2 3">SS14</strain>
    </source>
</reference>
<dbReference type="AlphaFoldDB" id="A0A0C9UFZ3"/>
<accession>A0A0C9UFZ3</accession>
<sequence>TIPTMDVSKNDPSAIFIRLPLVVPYPRDGEEVQEGDPMPGTPLTYAIMHMHRNWFLDSDDFRKDNSHRIDYPSELEPPRGWAPREKNNIRTKGSYTPPSTAATIEYGPSDECHEKTVLRCTFCRREYHGPNAKSMWRRHVFDKHKVAMKNRREGSAGTAPRLPAPKKGRSKPGTGTVQEGPLVLSPPPSLDSPQLTLDLTSKDNHIAAYMQY</sequence>
<dbReference type="HOGENOM" id="CLU_1302347_0_0_1"/>
<evidence type="ECO:0000313" key="3">
    <source>
        <dbReference type="Proteomes" id="UP000054279"/>
    </source>
</evidence>
<dbReference type="Proteomes" id="UP000054279">
    <property type="component" value="Unassembled WGS sequence"/>
</dbReference>
<keyword evidence="3" id="KW-1185">Reference proteome</keyword>
<feature type="non-terminal residue" evidence="2">
    <location>
        <position position="212"/>
    </location>
</feature>
<name>A0A0C9UFZ3_SPHS4</name>
<protein>
    <submittedName>
        <fullName evidence="2">Uncharacterized protein</fullName>
    </submittedName>
</protein>
<feature type="region of interest" description="Disordered" evidence="1">
    <location>
        <begin position="148"/>
        <end position="194"/>
    </location>
</feature>
<dbReference type="OrthoDB" id="2333993at2759"/>
<feature type="compositionally biased region" description="Polar residues" evidence="1">
    <location>
        <begin position="90"/>
        <end position="99"/>
    </location>
</feature>
<feature type="region of interest" description="Disordered" evidence="1">
    <location>
        <begin position="70"/>
        <end position="99"/>
    </location>
</feature>